<comment type="caution">
    <text evidence="1">The sequence shown here is derived from an EMBL/GenBank/DDBJ whole genome shotgun (WGS) entry which is preliminary data.</text>
</comment>
<dbReference type="OrthoDB" id="9978173at2759"/>
<sequence>MPISFQVSTNVAEPVRGHWKSLSANGLLEEVWERQSRDVQNKGLLNHTFSTNPSALKNAIPQPRNGFVDTILNAYNAHHNLELKPDDVWIAIVSQFNFYVNAHAEELRSKFVAHEDKKKLVISGDGNRFTANFGELASKMTDLIQENVVDPELQKWLLPDFTTTTFNDTVVCSVLMMSTLKEYFSYGFELRCGLPSVTLLGEKEDWEKLLARIDKFKTFGEEPAAWEKLLRPILSRFVRAFDGNFDRHFWSKVCHIHAHGSGPSYMSGWLTAFCVWNKDGVWIGPNYKPLSARQLTGGWSGLITEGVPLRLDGVSYHRLDTKKIPPAICEVEVSLDDNGEKFECMMVAGHISSTICGVKKDTMAPNPAWFMFITSESK</sequence>
<dbReference type="InterPro" id="IPR025533">
    <property type="entry name" value="DUF4419"/>
</dbReference>
<keyword evidence="2" id="KW-1185">Reference proteome</keyword>
<gene>
    <name evidence="1" type="ORF">CVT24_008613</name>
</gene>
<evidence type="ECO:0000313" key="1">
    <source>
        <dbReference type="EMBL" id="PPQ64195.1"/>
    </source>
</evidence>
<dbReference type="InParanoid" id="A0A409VDP9"/>
<dbReference type="Proteomes" id="UP000284842">
    <property type="component" value="Unassembled WGS sequence"/>
</dbReference>
<dbReference type="STRING" id="181874.A0A409VDP9"/>
<dbReference type="Pfam" id="PF14388">
    <property type="entry name" value="DUF4419"/>
    <property type="match status" value="1"/>
</dbReference>
<proteinExistence type="predicted"/>
<protein>
    <recommendedName>
        <fullName evidence="3">DUF4419 domain-containing protein</fullName>
    </recommendedName>
</protein>
<evidence type="ECO:0000313" key="2">
    <source>
        <dbReference type="Proteomes" id="UP000284842"/>
    </source>
</evidence>
<organism evidence="1 2">
    <name type="scientific">Panaeolus cyanescens</name>
    <dbReference type="NCBI Taxonomy" id="181874"/>
    <lineage>
        <taxon>Eukaryota</taxon>
        <taxon>Fungi</taxon>
        <taxon>Dikarya</taxon>
        <taxon>Basidiomycota</taxon>
        <taxon>Agaricomycotina</taxon>
        <taxon>Agaricomycetes</taxon>
        <taxon>Agaricomycetidae</taxon>
        <taxon>Agaricales</taxon>
        <taxon>Agaricineae</taxon>
        <taxon>Galeropsidaceae</taxon>
        <taxon>Panaeolus</taxon>
    </lineage>
</organism>
<reference evidence="1 2" key="1">
    <citation type="journal article" date="2018" name="Evol. Lett.">
        <title>Horizontal gene cluster transfer increased hallucinogenic mushroom diversity.</title>
        <authorList>
            <person name="Reynolds H.T."/>
            <person name="Vijayakumar V."/>
            <person name="Gluck-Thaler E."/>
            <person name="Korotkin H.B."/>
            <person name="Matheny P.B."/>
            <person name="Slot J.C."/>
        </authorList>
    </citation>
    <scope>NUCLEOTIDE SEQUENCE [LARGE SCALE GENOMIC DNA]</scope>
    <source>
        <strain evidence="1 2">2629</strain>
    </source>
</reference>
<name>A0A409VDP9_9AGAR</name>
<evidence type="ECO:0008006" key="3">
    <source>
        <dbReference type="Google" id="ProtNLM"/>
    </source>
</evidence>
<dbReference type="EMBL" id="NHTK01006091">
    <property type="protein sequence ID" value="PPQ64195.1"/>
    <property type="molecule type" value="Genomic_DNA"/>
</dbReference>
<accession>A0A409VDP9</accession>
<dbReference type="Gene3D" id="1.20.120.1060">
    <property type="match status" value="1"/>
</dbReference>
<dbReference type="AlphaFoldDB" id="A0A409VDP9"/>
<dbReference type="PANTHER" id="PTHR31252">
    <property type="entry name" value="DUF4419 DOMAIN-CONTAINING PROTEIN"/>
    <property type="match status" value="1"/>
</dbReference>
<dbReference type="PANTHER" id="PTHR31252:SF11">
    <property type="entry name" value="DUF4419 DOMAIN-CONTAINING PROTEIN"/>
    <property type="match status" value="1"/>
</dbReference>